<comment type="subcellular location">
    <subcellularLocation>
        <location evidence="1 11">Cell membrane</location>
        <topology evidence="1 11">Multi-pass membrane protein</topology>
    </subcellularLocation>
</comment>
<accession>A0A7N0UDM1</accession>
<feature type="transmembrane region" description="Helical" evidence="11">
    <location>
        <begin position="196"/>
        <end position="217"/>
    </location>
</feature>
<dbReference type="AlphaFoldDB" id="A0A7N0UDM1"/>
<dbReference type="GO" id="GO:0051119">
    <property type="term" value="F:sugar transmembrane transporter activity"/>
    <property type="evidence" value="ECO:0007669"/>
    <property type="project" value="InterPro"/>
</dbReference>
<dbReference type="InterPro" id="IPR047664">
    <property type="entry name" value="SWEET"/>
</dbReference>
<dbReference type="Gene3D" id="1.20.1280.290">
    <property type="match status" value="2"/>
</dbReference>
<evidence type="ECO:0000256" key="1">
    <source>
        <dbReference type="ARBA" id="ARBA00004651"/>
    </source>
</evidence>
<keyword evidence="3 11" id="KW-0813">Transport</keyword>
<keyword evidence="9 11" id="KW-0472">Membrane</keyword>
<evidence type="ECO:0000256" key="8">
    <source>
        <dbReference type="ARBA" id="ARBA00022989"/>
    </source>
</evidence>
<dbReference type="EnsemblPlants" id="Kaladp0061s0111.1.v1.1">
    <property type="protein sequence ID" value="Kaladp0061s0111.1.v1.1"/>
    <property type="gene ID" value="Kaladp0061s0111.v1.1"/>
</dbReference>
<feature type="transmembrane region" description="Helical" evidence="11">
    <location>
        <begin position="12"/>
        <end position="34"/>
    </location>
</feature>
<reference evidence="12" key="1">
    <citation type="submission" date="2021-01" db="UniProtKB">
        <authorList>
            <consortium name="EnsemblPlants"/>
        </authorList>
    </citation>
    <scope>IDENTIFICATION</scope>
</reference>
<evidence type="ECO:0000256" key="6">
    <source>
        <dbReference type="ARBA" id="ARBA00022692"/>
    </source>
</evidence>
<dbReference type="Pfam" id="PF03083">
    <property type="entry name" value="MtN3_slv"/>
    <property type="match status" value="2"/>
</dbReference>
<evidence type="ECO:0000256" key="7">
    <source>
        <dbReference type="ARBA" id="ARBA00022737"/>
    </source>
</evidence>
<feature type="transmembrane region" description="Helical" evidence="11">
    <location>
        <begin position="137"/>
        <end position="158"/>
    </location>
</feature>
<feature type="transmembrane region" description="Helical" evidence="11">
    <location>
        <begin position="109"/>
        <end position="131"/>
    </location>
</feature>
<evidence type="ECO:0000256" key="9">
    <source>
        <dbReference type="ARBA" id="ARBA00023136"/>
    </source>
</evidence>
<keyword evidence="6 11" id="KW-0812">Transmembrane</keyword>
<proteinExistence type="inferred from homology"/>
<dbReference type="FunFam" id="1.20.1280.290:FF:000002">
    <property type="entry name" value="Bidirectional sugar transporter SWEET"/>
    <property type="match status" value="1"/>
</dbReference>
<evidence type="ECO:0000313" key="13">
    <source>
        <dbReference type="Proteomes" id="UP000594263"/>
    </source>
</evidence>
<keyword evidence="8 11" id="KW-1133">Transmembrane helix</keyword>
<dbReference type="PANTHER" id="PTHR10791">
    <property type="entry name" value="RAG1-ACTIVATING PROTEIN 1"/>
    <property type="match status" value="1"/>
</dbReference>
<comment type="function">
    <text evidence="10">Mediates both low-affinity uptake and efflux of sugar across the plasma membrane.</text>
</comment>
<dbReference type="PANTHER" id="PTHR10791:SF30">
    <property type="entry name" value="SUGAR TRANSPORTER SWEET1"/>
    <property type="match status" value="1"/>
</dbReference>
<dbReference type="InterPro" id="IPR004316">
    <property type="entry name" value="SWEET_rpt"/>
</dbReference>
<name>A0A7N0UDM1_KALFE</name>
<dbReference type="OMA" id="VRLWLWI"/>
<organism evidence="12 13">
    <name type="scientific">Kalanchoe fedtschenkoi</name>
    <name type="common">Lavender scallops</name>
    <name type="synonym">South American air plant</name>
    <dbReference type="NCBI Taxonomy" id="63787"/>
    <lineage>
        <taxon>Eukaryota</taxon>
        <taxon>Viridiplantae</taxon>
        <taxon>Streptophyta</taxon>
        <taxon>Embryophyta</taxon>
        <taxon>Tracheophyta</taxon>
        <taxon>Spermatophyta</taxon>
        <taxon>Magnoliopsida</taxon>
        <taxon>eudicotyledons</taxon>
        <taxon>Gunneridae</taxon>
        <taxon>Pentapetalae</taxon>
        <taxon>Saxifragales</taxon>
        <taxon>Crassulaceae</taxon>
        <taxon>Kalanchoe</taxon>
    </lineage>
</organism>
<evidence type="ECO:0000256" key="11">
    <source>
        <dbReference type="RuleBase" id="RU910715"/>
    </source>
</evidence>
<dbReference type="FunFam" id="1.20.1280.290:FF:000001">
    <property type="entry name" value="Bidirectional sugar transporter SWEET"/>
    <property type="match status" value="1"/>
</dbReference>
<evidence type="ECO:0000256" key="5">
    <source>
        <dbReference type="ARBA" id="ARBA00022597"/>
    </source>
</evidence>
<protein>
    <recommendedName>
        <fullName evidence="11">Bidirectional sugar transporter SWEET</fullName>
    </recommendedName>
</protein>
<dbReference type="Proteomes" id="UP000594263">
    <property type="component" value="Unplaced"/>
</dbReference>
<evidence type="ECO:0000313" key="12">
    <source>
        <dbReference type="EnsemblPlants" id="Kaladp0061s0111.1.v1.1"/>
    </source>
</evidence>
<feature type="transmembrane region" description="Helical" evidence="11">
    <location>
        <begin position="71"/>
        <end position="97"/>
    </location>
</feature>
<evidence type="ECO:0000256" key="3">
    <source>
        <dbReference type="ARBA" id="ARBA00022448"/>
    </source>
</evidence>
<keyword evidence="4" id="KW-1003">Cell membrane</keyword>
<dbReference type="GO" id="GO:0005886">
    <property type="term" value="C:plasma membrane"/>
    <property type="evidence" value="ECO:0007669"/>
    <property type="project" value="UniProtKB-SubCell"/>
</dbReference>
<keyword evidence="7" id="KW-0677">Repeat</keyword>
<keyword evidence="5 11" id="KW-0762">Sugar transport</keyword>
<sequence>MVNAHTARSIVGIIGNVISFGLFVSPCPTFWRIWKNKSVEEFKPDPYLATVMNCLFWVFYGLPFVHPDSTLVVTIGLTINGIGLVLELFYLTLFYIYGDNKKRKKMSTVLAVEAIIMVAIAAVTTTVFHSHAKRSTFVGAFCVAFGILMYASPLTVMYKVLRDKSVEYMPFWLSLASFANGIVWVAYALLQFDLYILISNGTGAALGVIQLLLWIYYRAIYPKCCAGDASQTDIELAATKAQDQV</sequence>
<evidence type="ECO:0000256" key="10">
    <source>
        <dbReference type="ARBA" id="ARBA00037238"/>
    </source>
</evidence>
<keyword evidence="13" id="KW-1185">Reference proteome</keyword>
<feature type="transmembrane region" description="Helical" evidence="11">
    <location>
        <begin position="170"/>
        <end position="190"/>
    </location>
</feature>
<evidence type="ECO:0000256" key="2">
    <source>
        <dbReference type="ARBA" id="ARBA00007809"/>
    </source>
</evidence>
<dbReference type="Gramene" id="Kaladp0061s0111.1.v1.1">
    <property type="protein sequence ID" value="Kaladp0061s0111.1.v1.1"/>
    <property type="gene ID" value="Kaladp0061s0111.v1.1"/>
</dbReference>
<dbReference type="GO" id="GO:0051260">
    <property type="term" value="P:protein homooligomerization"/>
    <property type="evidence" value="ECO:0007669"/>
    <property type="project" value="UniProtKB-ARBA"/>
</dbReference>
<feature type="transmembrane region" description="Helical" evidence="11">
    <location>
        <begin position="46"/>
        <end position="65"/>
    </location>
</feature>
<comment type="similarity">
    <text evidence="2 11">Belongs to the SWEET sugar transporter family.</text>
</comment>
<evidence type="ECO:0000256" key="4">
    <source>
        <dbReference type="ARBA" id="ARBA00022475"/>
    </source>
</evidence>
<comment type="function">
    <text evidence="11">Mediates both low-affinity uptake and efflux of sugar across the membrane.</text>
</comment>